<comment type="similarity">
    <text evidence="3">Belongs to the class-V pyridoxal-phosphate-dependent aminotransferase family.</text>
</comment>
<evidence type="ECO:0000256" key="12">
    <source>
        <dbReference type="SAM" id="MobiDB-lite"/>
    </source>
</evidence>
<dbReference type="InterPro" id="IPR015422">
    <property type="entry name" value="PyrdxlP-dep_Trfase_small"/>
</dbReference>
<evidence type="ECO:0000256" key="6">
    <source>
        <dbReference type="ARBA" id="ARBA00022679"/>
    </source>
</evidence>
<dbReference type="EC" id="4.4.1.16" evidence="10"/>
<feature type="region of interest" description="Disordered" evidence="12">
    <location>
        <begin position="43"/>
        <end position="64"/>
    </location>
</feature>
<reference evidence="15" key="1">
    <citation type="submission" date="2017-02" db="UniProtKB">
        <authorList>
            <consortium name="WormBaseParasite"/>
        </authorList>
    </citation>
    <scope>IDENTIFICATION</scope>
</reference>
<dbReference type="PANTHER" id="PTHR11601">
    <property type="entry name" value="CYSTEINE DESULFURYLASE FAMILY MEMBER"/>
    <property type="match status" value="1"/>
</dbReference>
<accession>A0A0N5AAY1</accession>
<evidence type="ECO:0000256" key="9">
    <source>
        <dbReference type="ARBA" id="ARBA00037407"/>
    </source>
</evidence>
<name>A0A0N5AAY1_9BILA</name>
<evidence type="ECO:0000313" key="14">
    <source>
        <dbReference type="Proteomes" id="UP000046393"/>
    </source>
</evidence>
<evidence type="ECO:0000256" key="11">
    <source>
        <dbReference type="ARBA" id="ARBA00040554"/>
    </source>
</evidence>
<evidence type="ECO:0000256" key="5">
    <source>
        <dbReference type="ARBA" id="ARBA00022490"/>
    </source>
</evidence>
<comment type="subunit">
    <text evidence="4">Homodimer.</text>
</comment>
<comment type="subcellular location">
    <subcellularLocation>
        <location evidence="2">Cytoplasm</location>
        <location evidence="2">Cytosol</location>
    </subcellularLocation>
</comment>
<sequence length="432" mass="47529">MWYIEEQEKVYLDYSATTPLDLEVVKAINIGLKYWANPSSSNPLGDTLGGKEKEGGEEEEGKKAKEAVEKARVELADLFHVTPREVFFTSGGTETNYWVIHSAIEHYKAQHGREAKPHLISSGIEHPSLLEPLHDLQNKNVIDLTEINIDAKTGCVKLDELQAAINERTCLITVMLCNNETGVVQPLSEVATIARSQAESRYDIRILVHTDGAQAVGKMDIDLNELKVDFLTVVGHKFYGPRIGALILRSATTVPLISLFFGGGQEMNKRAGTENTPMIMGLGAAARVIANDLDSYIKSMEDIRNYFERRLKEVFKDGIVINFEKSNRAPHLSSVGFIKYEGTAVELLSKCSSFIASTGAACHSSGKKCSSVLINCGLSEQLASRTVRFSFGRQTKQSDVDRVISELSSIVFLSKYGSSLLKTFSKGPVPGF</sequence>
<evidence type="ECO:0000313" key="15">
    <source>
        <dbReference type="WBParaSite" id="SMUV_0000130701-mRNA-1"/>
    </source>
</evidence>
<evidence type="ECO:0000256" key="2">
    <source>
        <dbReference type="ARBA" id="ARBA00004514"/>
    </source>
</evidence>
<dbReference type="GO" id="GO:0005829">
    <property type="term" value="C:cytosol"/>
    <property type="evidence" value="ECO:0007669"/>
    <property type="project" value="UniProtKB-SubCell"/>
</dbReference>
<dbReference type="PIRSF" id="PIRSF005572">
    <property type="entry name" value="NifS"/>
    <property type="match status" value="1"/>
</dbReference>
<keyword evidence="14" id="KW-1185">Reference proteome</keyword>
<dbReference type="InterPro" id="IPR015421">
    <property type="entry name" value="PyrdxlP-dep_Trfase_major"/>
</dbReference>
<dbReference type="InterPro" id="IPR000192">
    <property type="entry name" value="Aminotrans_V_dom"/>
</dbReference>
<feature type="domain" description="Aminotransferase class V" evidence="13">
    <location>
        <begin position="10"/>
        <end position="403"/>
    </location>
</feature>
<proteinExistence type="inferred from homology"/>
<dbReference type="InterPro" id="IPR016454">
    <property type="entry name" value="Cysteine_dSase"/>
</dbReference>
<keyword evidence="8" id="KW-0456">Lyase</keyword>
<dbReference type="Proteomes" id="UP000046393">
    <property type="component" value="Unplaced"/>
</dbReference>
<dbReference type="InterPro" id="IPR015424">
    <property type="entry name" value="PyrdxlP-dep_Trfase"/>
</dbReference>
<evidence type="ECO:0000256" key="1">
    <source>
        <dbReference type="ARBA" id="ARBA00001933"/>
    </source>
</evidence>
<evidence type="ECO:0000256" key="8">
    <source>
        <dbReference type="ARBA" id="ARBA00023239"/>
    </source>
</evidence>
<dbReference type="Gene3D" id="1.10.260.50">
    <property type="match status" value="1"/>
</dbReference>
<evidence type="ECO:0000259" key="13">
    <source>
        <dbReference type="Pfam" id="PF00266"/>
    </source>
</evidence>
<comment type="function">
    <text evidence="9">Catalyzes the decomposition of L-selenocysteine to L-alanine and elemental selenium.</text>
</comment>
<dbReference type="SUPFAM" id="SSF53383">
    <property type="entry name" value="PLP-dependent transferases"/>
    <property type="match status" value="1"/>
</dbReference>
<dbReference type="WBParaSite" id="SMUV_0000130701-mRNA-1">
    <property type="protein sequence ID" value="SMUV_0000130701-mRNA-1"/>
    <property type="gene ID" value="SMUV_0000130701"/>
</dbReference>
<keyword evidence="5" id="KW-0963">Cytoplasm</keyword>
<feature type="compositionally biased region" description="Basic and acidic residues" evidence="12">
    <location>
        <begin position="49"/>
        <end position="64"/>
    </location>
</feature>
<dbReference type="Gene3D" id="3.90.1150.10">
    <property type="entry name" value="Aspartate Aminotransferase, domain 1"/>
    <property type="match status" value="1"/>
</dbReference>
<evidence type="ECO:0000256" key="7">
    <source>
        <dbReference type="ARBA" id="ARBA00022898"/>
    </source>
</evidence>
<dbReference type="Pfam" id="PF00266">
    <property type="entry name" value="Aminotran_5"/>
    <property type="match status" value="1"/>
</dbReference>
<keyword evidence="6" id="KW-0808">Transferase</keyword>
<keyword evidence="7" id="KW-0663">Pyridoxal phosphate</keyword>
<dbReference type="AlphaFoldDB" id="A0A0N5AAY1"/>
<dbReference type="STRING" id="451379.A0A0N5AAY1"/>
<evidence type="ECO:0000256" key="4">
    <source>
        <dbReference type="ARBA" id="ARBA00011738"/>
    </source>
</evidence>
<dbReference type="GO" id="GO:0016740">
    <property type="term" value="F:transferase activity"/>
    <property type="evidence" value="ECO:0007669"/>
    <property type="project" value="UniProtKB-KW"/>
</dbReference>
<organism evidence="14 15">
    <name type="scientific">Syphacia muris</name>
    <dbReference type="NCBI Taxonomy" id="451379"/>
    <lineage>
        <taxon>Eukaryota</taxon>
        <taxon>Metazoa</taxon>
        <taxon>Ecdysozoa</taxon>
        <taxon>Nematoda</taxon>
        <taxon>Chromadorea</taxon>
        <taxon>Rhabditida</taxon>
        <taxon>Spirurina</taxon>
        <taxon>Oxyuridomorpha</taxon>
        <taxon>Oxyuroidea</taxon>
        <taxon>Oxyuridae</taxon>
        <taxon>Syphacia</taxon>
    </lineage>
</organism>
<comment type="cofactor">
    <cofactor evidence="1">
        <name>pyridoxal 5'-phosphate</name>
        <dbReference type="ChEBI" id="CHEBI:597326"/>
    </cofactor>
</comment>
<dbReference type="Gene3D" id="3.40.640.10">
    <property type="entry name" value="Type I PLP-dependent aspartate aminotransferase-like (Major domain)"/>
    <property type="match status" value="1"/>
</dbReference>
<evidence type="ECO:0000256" key="3">
    <source>
        <dbReference type="ARBA" id="ARBA00009236"/>
    </source>
</evidence>
<protein>
    <recommendedName>
        <fullName evidence="11">Selenocysteine lyase</fullName>
        <ecNumber evidence="10">4.4.1.16</ecNumber>
    </recommendedName>
</protein>
<evidence type="ECO:0000256" key="10">
    <source>
        <dbReference type="ARBA" id="ARBA00039054"/>
    </source>
</evidence>
<dbReference type="GO" id="GO:0009000">
    <property type="term" value="F:selenocysteine lyase activity"/>
    <property type="evidence" value="ECO:0007669"/>
    <property type="project" value="UniProtKB-EC"/>
</dbReference>
<dbReference type="PANTHER" id="PTHR11601:SF62">
    <property type="entry name" value="SELENOCYSTEINE LYASE"/>
    <property type="match status" value="1"/>
</dbReference>